<keyword evidence="5 7" id="KW-1133">Transmembrane helix</keyword>
<evidence type="ECO:0000256" key="3">
    <source>
        <dbReference type="ARBA" id="ARBA00022475"/>
    </source>
</evidence>
<dbReference type="PRINTS" id="PR01988">
    <property type="entry name" value="EXPORTERBACE"/>
</dbReference>
<protein>
    <submittedName>
        <fullName evidence="9">MFS transporter</fullName>
    </submittedName>
</protein>
<dbReference type="PANTHER" id="PTHR43266:SF2">
    <property type="entry name" value="MAJOR FACILITATOR SUPERFAMILY (MFS) PROFILE DOMAIN-CONTAINING PROTEIN"/>
    <property type="match status" value="1"/>
</dbReference>
<dbReference type="GO" id="GO:0022857">
    <property type="term" value="F:transmembrane transporter activity"/>
    <property type="evidence" value="ECO:0007669"/>
    <property type="project" value="InterPro"/>
</dbReference>
<feature type="transmembrane region" description="Helical" evidence="7">
    <location>
        <begin position="257"/>
        <end position="277"/>
    </location>
</feature>
<evidence type="ECO:0000259" key="8">
    <source>
        <dbReference type="PROSITE" id="PS50850"/>
    </source>
</evidence>
<dbReference type="SUPFAM" id="SSF103473">
    <property type="entry name" value="MFS general substrate transporter"/>
    <property type="match status" value="1"/>
</dbReference>
<evidence type="ECO:0000256" key="1">
    <source>
        <dbReference type="ARBA" id="ARBA00004651"/>
    </source>
</evidence>
<keyword evidence="4 7" id="KW-0812">Transmembrane</keyword>
<feature type="transmembrane region" description="Helical" evidence="7">
    <location>
        <begin position="230"/>
        <end position="251"/>
    </location>
</feature>
<evidence type="ECO:0000313" key="10">
    <source>
        <dbReference type="Proteomes" id="UP000472355"/>
    </source>
</evidence>
<dbReference type="PROSITE" id="PS50850">
    <property type="entry name" value="MFS"/>
    <property type="match status" value="1"/>
</dbReference>
<comment type="subcellular location">
    <subcellularLocation>
        <location evidence="1">Cell membrane</location>
        <topology evidence="1">Multi-pass membrane protein</topology>
    </subcellularLocation>
</comment>
<dbReference type="InterPro" id="IPR036259">
    <property type="entry name" value="MFS_trans_sf"/>
</dbReference>
<proteinExistence type="predicted"/>
<reference evidence="9 10" key="1">
    <citation type="submission" date="2019-02" db="EMBL/GenBank/DDBJ databases">
        <title>Genome sequencing of Clostridium botulinum clinical isolates.</title>
        <authorList>
            <person name="Brunt J."/>
            <person name="Van Vliet A.H.M."/>
            <person name="Stringer S.C."/>
            <person name="Grant K.A."/>
            <person name="Carter A.C."/>
            <person name="Peck M.W."/>
        </authorList>
    </citation>
    <scope>NUCLEOTIDE SEQUENCE [LARGE SCALE GENOMIC DNA]</scope>
    <source>
        <strain evidence="9 10">H113700579</strain>
    </source>
</reference>
<feature type="transmembrane region" description="Helical" evidence="7">
    <location>
        <begin position="169"/>
        <end position="188"/>
    </location>
</feature>
<evidence type="ECO:0000256" key="2">
    <source>
        <dbReference type="ARBA" id="ARBA00022448"/>
    </source>
</evidence>
<feature type="transmembrane region" description="Helical" evidence="7">
    <location>
        <begin position="103"/>
        <end position="125"/>
    </location>
</feature>
<gene>
    <name evidence="9" type="ORF">EXM65_14660</name>
</gene>
<dbReference type="PANTHER" id="PTHR43266">
    <property type="entry name" value="MACROLIDE-EFFLUX PROTEIN"/>
    <property type="match status" value="1"/>
</dbReference>
<dbReference type="Proteomes" id="UP000472355">
    <property type="component" value="Unassembled WGS sequence"/>
</dbReference>
<dbReference type="AlphaFoldDB" id="A0A6M0SR37"/>
<accession>A0A6M0SR37</accession>
<feature type="transmembrane region" description="Helical" evidence="7">
    <location>
        <begin position="16"/>
        <end position="39"/>
    </location>
</feature>
<dbReference type="Gene3D" id="1.20.1250.20">
    <property type="entry name" value="MFS general substrate transporter like domains"/>
    <property type="match status" value="1"/>
</dbReference>
<dbReference type="GO" id="GO:0005886">
    <property type="term" value="C:plasma membrane"/>
    <property type="evidence" value="ECO:0007669"/>
    <property type="project" value="UniProtKB-SubCell"/>
</dbReference>
<feature type="transmembrane region" description="Helical" evidence="7">
    <location>
        <begin position="284"/>
        <end position="304"/>
    </location>
</feature>
<feature type="domain" description="Major facilitator superfamily (MFS) profile" evidence="8">
    <location>
        <begin position="221"/>
        <end position="406"/>
    </location>
</feature>
<keyword evidence="2" id="KW-0813">Transport</keyword>
<dbReference type="InterPro" id="IPR022324">
    <property type="entry name" value="Bacilysin_exporter_BacE_put"/>
</dbReference>
<dbReference type="InterPro" id="IPR020846">
    <property type="entry name" value="MFS_dom"/>
</dbReference>
<feature type="transmembrane region" description="Helical" evidence="7">
    <location>
        <begin position="45"/>
        <end position="67"/>
    </location>
</feature>
<keyword evidence="6 7" id="KW-0472">Membrane</keyword>
<feature type="transmembrane region" description="Helical" evidence="7">
    <location>
        <begin position="354"/>
        <end position="371"/>
    </location>
</feature>
<evidence type="ECO:0000256" key="4">
    <source>
        <dbReference type="ARBA" id="ARBA00022692"/>
    </source>
</evidence>
<keyword evidence="3" id="KW-1003">Cell membrane</keyword>
<evidence type="ECO:0000256" key="6">
    <source>
        <dbReference type="ARBA" id="ARBA00023136"/>
    </source>
</evidence>
<evidence type="ECO:0000256" key="5">
    <source>
        <dbReference type="ARBA" id="ARBA00022989"/>
    </source>
</evidence>
<name>A0A6M0SR37_CLOBO</name>
<organism evidence="9 10">
    <name type="scientific">Clostridium botulinum</name>
    <dbReference type="NCBI Taxonomy" id="1491"/>
    <lineage>
        <taxon>Bacteria</taxon>
        <taxon>Bacillati</taxon>
        <taxon>Bacillota</taxon>
        <taxon>Clostridia</taxon>
        <taxon>Eubacteriales</taxon>
        <taxon>Clostridiaceae</taxon>
        <taxon>Clostridium</taxon>
    </lineage>
</organism>
<comment type="caution">
    <text evidence="9">The sequence shown here is derived from an EMBL/GenBank/DDBJ whole genome shotgun (WGS) entry which is preliminary data.</text>
</comment>
<feature type="transmembrane region" description="Helical" evidence="7">
    <location>
        <begin position="79"/>
        <end position="97"/>
    </location>
</feature>
<dbReference type="InterPro" id="IPR011701">
    <property type="entry name" value="MFS"/>
</dbReference>
<dbReference type="CDD" id="cd06173">
    <property type="entry name" value="MFS_MefA_like"/>
    <property type="match status" value="1"/>
</dbReference>
<evidence type="ECO:0000256" key="7">
    <source>
        <dbReference type="SAM" id="Phobius"/>
    </source>
</evidence>
<evidence type="ECO:0000313" key="9">
    <source>
        <dbReference type="EMBL" id="NFA43770.1"/>
    </source>
</evidence>
<feature type="transmembrane region" description="Helical" evidence="7">
    <location>
        <begin position="377"/>
        <end position="396"/>
    </location>
</feature>
<sequence>MRRVIQMSKLNRNIKILIIGSCLSSVGDWLNILALMTLVVKLSDYGGALAVLMILRAMPKIIFGPFIAGIIDKLNKKKALLITCIISSILVLLIPLSKNIYEIYIISCFLSTINIVVSPTIRSIIPSIVKDDELISVNSIFSSLNSIIDIVSPILSGIILTIFGLSKCFYIDSISFIVFGIMLIFLKLNYSNNNSQKISYNFVDICNNSKRSLKYILDNMYLFKVLQGMFLANLSMGIIYVSEIIFLKIFLGIDPDMYGSFVSIVGIGLVIGSILISKLHRFELYNLFSFGVYLMGVTIVFFSFSNKLYFLIPLLIIEGIGEAFFSITSITIIQQNTNESNRASVLTLNDSLSKVAYIVSMGCAGILIDIIGAKYTILISGIISALYFIIWIKNYTKTMETSVTEK</sequence>
<dbReference type="EMBL" id="SGKU01000048">
    <property type="protein sequence ID" value="NFA43770.1"/>
    <property type="molecule type" value="Genomic_DNA"/>
</dbReference>
<feature type="transmembrane region" description="Helical" evidence="7">
    <location>
        <begin position="137"/>
        <end position="163"/>
    </location>
</feature>
<dbReference type="Pfam" id="PF07690">
    <property type="entry name" value="MFS_1"/>
    <property type="match status" value="2"/>
</dbReference>
<feature type="transmembrane region" description="Helical" evidence="7">
    <location>
        <begin position="310"/>
        <end position="333"/>
    </location>
</feature>